<dbReference type="GO" id="GO:0005604">
    <property type="term" value="C:basement membrane"/>
    <property type="evidence" value="ECO:0007669"/>
    <property type="project" value="TreeGrafter"/>
</dbReference>
<comment type="subcellular location">
    <subcellularLocation>
        <location evidence="1">Secreted</location>
    </subcellularLocation>
</comment>
<dbReference type="Gene3D" id="1.10.238.10">
    <property type="entry name" value="EF-hand"/>
    <property type="match status" value="2"/>
</dbReference>
<evidence type="ECO:0000256" key="8">
    <source>
        <dbReference type="PROSITE-ProRule" id="PRU00500"/>
    </source>
</evidence>
<dbReference type="PANTHER" id="PTHR12352">
    <property type="entry name" value="SECRETED MODULAR CALCIUM-BINDING PROTEIN"/>
    <property type="match status" value="1"/>
</dbReference>
<feature type="signal peptide" evidence="10">
    <location>
        <begin position="1"/>
        <end position="24"/>
    </location>
</feature>
<feature type="chain" id="PRO_5044476960" description="SPARC-related modular calcium-binding protein 2" evidence="10">
    <location>
        <begin position="25"/>
        <end position="506"/>
    </location>
</feature>
<comment type="caution">
    <text evidence="13">The sequence shown here is derived from an EMBL/GenBank/DDBJ whole genome shotgun (WGS) entry which is preliminary data.</text>
</comment>
<dbReference type="SUPFAM" id="SSF100895">
    <property type="entry name" value="Kazal-type serine protease inhibitors"/>
    <property type="match status" value="1"/>
</dbReference>
<comment type="caution">
    <text evidence="8">Lacks conserved residue(s) required for the propagation of feature annotation.</text>
</comment>
<dbReference type="Pfam" id="PF10591">
    <property type="entry name" value="SPARC_Ca_bdg"/>
    <property type="match status" value="2"/>
</dbReference>
<evidence type="ECO:0000256" key="1">
    <source>
        <dbReference type="ARBA" id="ARBA00004613"/>
    </source>
</evidence>
<evidence type="ECO:0000256" key="2">
    <source>
        <dbReference type="ARBA" id="ARBA00022525"/>
    </source>
</evidence>
<dbReference type="PROSITE" id="PS00484">
    <property type="entry name" value="THYROGLOBULIN_1_1"/>
    <property type="match status" value="2"/>
</dbReference>
<accession>A0AAW2H9Q2</accession>
<proteinExistence type="predicted"/>
<dbReference type="InterPro" id="IPR036058">
    <property type="entry name" value="Kazal_dom_sf"/>
</dbReference>
<dbReference type="GO" id="GO:0005615">
    <property type="term" value="C:extracellular space"/>
    <property type="evidence" value="ECO:0007669"/>
    <property type="project" value="TreeGrafter"/>
</dbReference>
<keyword evidence="7" id="KW-0325">Glycoprotein</keyword>
<dbReference type="GO" id="GO:0008201">
    <property type="term" value="F:heparin binding"/>
    <property type="evidence" value="ECO:0007669"/>
    <property type="project" value="TreeGrafter"/>
</dbReference>
<dbReference type="Pfam" id="PF07648">
    <property type="entry name" value="Kazal_2"/>
    <property type="match status" value="1"/>
</dbReference>
<dbReference type="SUPFAM" id="SSF57610">
    <property type="entry name" value="Thyroglobulin type-1 domain"/>
    <property type="match status" value="2"/>
</dbReference>
<dbReference type="CDD" id="cd16234">
    <property type="entry name" value="EFh_SPARC_SMOC"/>
    <property type="match status" value="2"/>
</dbReference>
<dbReference type="GO" id="GO:0050840">
    <property type="term" value="F:extracellular matrix binding"/>
    <property type="evidence" value="ECO:0007669"/>
    <property type="project" value="TreeGrafter"/>
</dbReference>
<dbReference type="Pfam" id="PF00086">
    <property type="entry name" value="Thyroglobulin_1"/>
    <property type="match status" value="2"/>
</dbReference>
<feature type="disulfide bond" evidence="8">
    <location>
        <begin position="330"/>
        <end position="337"/>
    </location>
</feature>
<dbReference type="SMART" id="SM00211">
    <property type="entry name" value="TY"/>
    <property type="match status" value="2"/>
</dbReference>
<dbReference type="Gene3D" id="4.10.800.10">
    <property type="entry name" value="Thyroglobulin type-1"/>
    <property type="match status" value="2"/>
</dbReference>
<feature type="region of interest" description="Disordered" evidence="9">
    <location>
        <begin position="474"/>
        <end position="506"/>
    </location>
</feature>
<evidence type="ECO:0000259" key="11">
    <source>
        <dbReference type="PROSITE" id="PS51162"/>
    </source>
</evidence>
<dbReference type="InterPro" id="IPR051950">
    <property type="entry name" value="Dev_reg/Prot_inhib"/>
</dbReference>
<dbReference type="InterPro" id="IPR002350">
    <property type="entry name" value="Kazal_dom"/>
</dbReference>
<feature type="disulfide bond" evidence="8">
    <location>
        <begin position="125"/>
        <end position="145"/>
    </location>
</feature>
<evidence type="ECO:0000256" key="10">
    <source>
        <dbReference type="SAM" id="SignalP"/>
    </source>
</evidence>
<evidence type="ECO:0000313" key="13">
    <source>
        <dbReference type="EMBL" id="KAL0266268.1"/>
    </source>
</evidence>
<dbReference type="GO" id="GO:0005509">
    <property type="term" value="F:calcium ion binding"/>
    <property type="evidence" value="ECO:0007669"/>
    <property type="project" value="InterPro"/>
</dbReference>
<dbReference type="InterPro" id="IPR019577">
    <property type="entry name" value="SPARC/Testican_Ca-bd-dom"/>
</dbReference>
<dbReference type="GO" id="GO:0030198">
    <property type="term" value="P:extracellular matrix organization"/>
    <property type="evidence" value="ECO:0007669"/>
    <property type="project" value="TreeGrafter"/>
</dbReference>
<dbReference type="CDD" id="cd00104">
    <property type="entry name" value="KAZAL_FS"/>
    <property type="match status" value="1"/>
</dbReference>
<feature type="domain" description="Thyroglobulin type-1" evidence="11">
    <location>
        <begin position="295"/>
        <end position="360"/>
    </location>
</feature>
<dbReference type="PROSITE" id="PS51162">
    <property type="entry name" value="THYROGLOBULIN_1_2"/>
    <property type="match status" value="2"/>
</dbReference>
<dbReference type="InterPro" id="IPR011992">
    <property type="entry name" value="EF-hand-dom_pair"/>
</dbReference>
<evidence type="ECO:0000256" key="6">
    <source>
        <dbReference type="ARBA" id="ARBA00023157"/>
    </source>
</evidence>
<sequence length="506" mass="57485">MKNQSLAVIITCIVTVLSVSFVEAKDECAKTVSDCENHKRRSLQKVCGTDHVTYASQCHLEVEVCKGSNVAVKHTGRCRMRQPCFRDLARHQKLQKGSGSFMPKCLNNGLYAPVQCHRETGYCWCVTPNGKPIQNTPELNPNPRCSKKLKTRRRASSRNNREFCGPADKQKFSENLMNLFRAEYGKDLNDNADTAVMNQKILNWKFQSMDKNDDDFLQRSEYKISRRLKKLVKPKKCAKTFARLCDSDRDLKISKDEWSACLGVSAVTIKASEVASLSGQLAGFEDIKRKEEPDANDCLSDRQAVLSEQRSSNLYVPECTADGRYNRIQCYKSTGYCWCVHEDDGKPIPGTWVKDQPPKCDSIPLRVRPMKGCPGEKKRIFLIELIDFLANNILAENGTQYSVEKVASLSFSSLDANNNKYLERKEWKTFRALVANYKNLRRCGKRLPRFCDVNNDRRISMTEWSNCLDHQRMSAEESSPADVSTALKSKVRGPKGQNPLVILKDD</sequence>
<dbReference type="SMART" id="SM00280">
    <property type="entry name" value="KAZAL"/>
    <property type="match status" value="1"/>
</dbReference>
<keyword evidence="2" id="KW-0964">Secreted</keyword>
<keyword evidence="5" id="KW-0106">Calcium</keyword>
<keyword evidence="3 10" id="KW-0732">Signal</keyword>
<dbReference type="SUPFAM" id="SSF47473">
    <property type="entry name" value="EF-hand"/>
    <property type="match status" value="2"/>
</dbReference>
<evidence type="ECO:0000256" key="3">
    <source>
        <dbReference type="ARBA" id="ARBA00022729"/>
    </source>
</evidence>
<keyword evidence="4" id="KW-0677">Repeat</keyword>
<dbReference type="PROSITE" id="PS00018">
    <property type="entry name" value="EF_HAND_1"/>
    <property type="match status" value="3"/>
</dbReference>
<dbReference type="InterPro" id="IPR018247">
    <property type="entry name" value="EF_Hand_1_Ca_BS"/>
</dbReference>
<dbReference type="FunFam" id="4.10.800.10:FF:000004">
    <property type="entry name" value="SPARC-related modular calcium-binding protein 1"/>
    <property type="match status" value="1"/>
</dbReference>
<name>A0AAW2H9Q2_9NEOP</name>
<dbReference type="EMBL" id="JARGDH010000005">
    <property type="protein sequence ID" value="KAL0266268.1"/>
    <property type="molecule type" value="Genomic_DNA"/>
</dbReference>
<evidence type="ECO:0000256" key="4">
    <source>
        <dbReference type="ARBA" id="ARBA00022737"/>
    </source>
</evidence>
<dbReference type="AlphaFoldDB" id="A0AAW2H9Q2"/>
<dbReference type="CDD" id="cd00191">
    <property type="entry name" value="TY"/>
    <property type="match status" value="2"/>
</dbReference>
<evidence type="ECO:0000256" key="9">
    <source>
        <dbReference type="SAM" id="MobiDB-lite"/>
    </source>
</evidence>
<evidence type="ECO:0000259" key="12">
    <source>
        <dbReference type="PROSITE" id="PS51465"/>
    </source>
</evidence>
<dbReference type="PROSITE" id="PS51465">
    <property type="entry name" value="KAZAL_2"/>
    <property type="match status" value="1"/>
</dbReference>
<dbReference type="EMBL" id="JARGDH010000005">
    <property type="protein sequence ID" value="KAL0266267.1"/>
    <property type="molecule type" value="Genomic_DNA"/>
</dbReference>
<feature type="domain" description="Kazal-like" evidence="12">
    <location>
        <begin position="22"/>
        <end position="80"/>
    </location>
</feature>
<evidence type="ECO:0000256" key="5">
    <source>
        <dbReference type="ARBA" id="ARBA00022837"/>
    </source>
</evidence>
<dbReference type="InterPro" id="IPR000716">
    <property type="entry name" value="Thyroglobulin_1"/>
</dbReference>
<gene>
    <name evidence="13" type="ORF">PYX00_008860</name>
</gene>
<feature type="region of interest" description="Disordered" evidence="9">
    <location>
        <begin position="136"/>
        <end position="162"/>
    </location>
</feature>
<dbReference type="InterPro" id="IPR036857">
    <property type="entry name" value="Thyroglobulin_1_sf"/>
</dbReference>
<feature type="domain" description="Thyroglobulin type-1" evidence="11">
    <location>
        <begin position="81"/>
        <end position="145"/>
    </location>
</feature>
<dbReference type="PANTHER" id="PTHR12352:SF30">
    <property type="entry name" value="FI05255P"/>
    <property type="match status" value="1"/>
</dbReference>
<feature type="disulfide bond" evidence="8">
    <location>
        <begin position="116"/>
        <end position="123"/>
    </location>
</feature>
<dbReference type="Gene3D" id="3.30.60.30">
    <property type="match status" value="1"/>
</dbReference>
<protein>
    <recommendedName>
        <fullName evidence="14">SPARC-related modular calcium-binding protein 2</fullName>
    </recommendedName>
</protein>
<feature type="compositionally biased region" description="Basic residues" evidence="9">
    <location>
        <begin position="145"/>
        <end position="156"/>
    </location>
</feature>
<organism evidence="13">
    <name type="scientific">Menopon gallinae</name>
    <name type="common">poultry shaft louse</name>
    <dbReference type="NCBI Taxonomy" id="328185"/>
    <lineage>
        <taxon>Eukaryota</taxon>
        <taxon>Metazoa</taxon>
        <taxon>Ecdysozoa</taxon>
        <taxon>Arthropoda</taxon>
        <taxon>Hexapoda</taxon>
        <taxon>Insecta</taxon>
        <taxon>Pterygota</taxon>
        <taxon>Neoptera</taxon>
        <taxon>Paraneoptera</taxon>
        <taxon>Psocodea</taxon>
        <taxon>Troctomorpha</taxon>
        <taxon>Phthiraptera</taxon>
        <taxon>Amblycera</taxon>
        <taxon>Menoponidae</taxon>
        <taxon>Menopon</taxon>
    </lineage>
</organism>
<evidence type="ECO:0008006" key="14">
    <source>
        <dbReference type="Google" id="ProtNLM"/>
    </source>
</evidence>
<keyword evidence="6 8" id="KW-1015">Disulfide bond</keyword>
<evidence type="ECO:0000256" key="7">
    <source>
        <dbReference type="ARBA" id="ARBA00023180"/>
    </source>
</evidence>
<reference evidence="13" key="1">
    <citation type="journal article" date="2024" name="Gigascience">
        <title>Chromosome-level genome of the poultry shaft louse Menopon gallinae provides insight into the host-switching and adaptive evolution of parasitic lice.</title>
        <authorList>
            <person name="Xu Y."/>
            <person name="Ma L."/>
            <person name="Liu S."/>
            <person name="Liang Y."/>
            <person name="Liu Q."/>
            <person name="He Z."/>
            <person name="Tian L."/>
            <person name="Duan Y."/>
            <person name="Cai W."/>
            <person name="Li H."/>
            <person name="Song F."/>
        </authorList>
    </citation>
    <scope>NUCLEOTIDE SEQUENCE</scope>
    <source>
        <strain evidence="13">Cailab_2023a</strain>
    </source>
</reference>